<proteinExistence type="predicted"/>
<evidence type="ECO:0000313" key="1">
    <source>
        <dbReference type="EMBL" id="QHU30920.1"/>
    </source>
</evidence>
<name>A0A6C0LKN7_9ZZZZ</name>
<reference evidence="1" key="1">
    <citation type="journal article" date="2020" name="Nature">
        <title>Giant virus diversity and host interactions through global metagenomics.</title>
        <authorList>
            <person name="Schulz F."/>
            <person name="Roux S."/>
            <person name="Paez-Espino D."/>
            <person name="Jungbluth S."/>
            <person name="Walsh D.A."/>
            <person name="Denef V.J."/>
            <person name="McMahon K.D."/>
            <person name="Konstantinidis K.T."/>
            <person name="Eloe-Fadrosh E.A."/>
            <person name="Kyrpides N.C."/>
            <person name="Woyke T."/>
        </authorList>
    </citation>
    <scope>NUCLEOTIDE SEQUENCE</scope>
    <source>
        <strain evidence="1">GVMAG-M-3300027892-73</strain>
    </source>
</reference>
<organism evidence="1">
    <name type="scientific">viral metagenome</name>
    <dbReference type="NCBI Taxonomy" id="1070528"/>
    <lineage>
        <taxon>unclassified sequences</taxon>
        <taxon>metagenomes</taxon>
        <taxon>organismal metagenomes</taxon>
    </lineage>
</organism>
<dbReference type="EMBL" id="MN740521">
    <property type="protein sequence ID" value="QHU30920.1"/>
    <property type="molecule type" value="Genomic_DNA"/>
</dbReference>
<sequence>MFKNKTICVPLNTVSAFVDNYKEYVEVFYEVSDFCLENHILC</sequence>
<accession>A0A6C0LKN7</accession>
<dbReference type="AlphaFoldDB" id="A0A6C0LKN7"/>
<protein>
    <submittedName>
        <fullName evidence="1">Uncharacterized protein</fullName>
    </submittedName>
</protein>